<gene>
    <name evidence="2" type="ORF">EFY79_05565</name>
</gene>
<name>A0A3M9NMU0_9BACT</name>
<dbReference type="SUPFAM" id="SSF56925">
    <property type="entry name" value="OMPA-like"/>
    <property type="match status" value="1"/>
</dbReference>
<evidence type="ECO:0000259" key="1">
    <source>
        <dbReference type="Pfam" id="PF13568"/>
    </source>
</evidence>
<dbReference type="InterPro" id="IPR011250">
    <property type="entry name" value="OMP/PagP_B-barrel"/>
</dbReference>
<protein>
    <submittedName>
        <fullName evidence="2">PorT family protein</fullName>
    </submittedName>
</protein>
<dbReference type="AlphaFoldDB" id="A0A3M9NMU0"/>
<comment type="caution">
    <text evidence="2">The sequence shown here is derived from an EMBL/GenBank/DDBJ whole genome shotgun (WGS) entry which is preliminary data.</text>
</comment>
<feature type="domain" description="Outer membrane protein beta-barrel" evidence="1">
    <location>
        <begin position="37"/>
        <end position="186"/>
    </location>
</feature>
<accession>A0A3M9NMU0</accession>
<sequence>MSNYYDIIVNNNLKSTFMKKTIFFIAALFLMISAKSQGVHFGVKGGLNASSLNSTPANSDMQSKIGFNVGLLAHIHTANKSWAIQPELYYSAEGAKSKANNDVSTNIGFINIPLLAQYMFDNGFRLEAGPQLNLLMSAKNKNNNTSTDIKDDLNTAGFSIPVGVGYLLRSGFGFDARYNFGMSDIYKNATAKVKSNVFQFDIFYQFSHTKK</sequence>
<dbReference type="EMBL" id="RJJR01000002">
    <property type="protein sequence ID" value="RNI39111.1"/>
    <property type="molecule type" value="Genomic_DNA"/>
</dbReference>
<keyword evidence="3" id="KW-1185">Reference proteome</keyword>
<dbReference type="InterPro" id="IPR025665">
    <property type="entry name" value="Beta-barrel_OMP_2"/>
</dbReference>
<evidence type="ECO:0000313" key="3">
    <source>
        <dbReference type="Proteomes" id="UP000267223"/>
    </source>
</evidence>
<organism evidence="2 3">
    <name type="scientific">Hanamia caeni</name>
    <dbReference type="NCBI Taxonomy" id="2294116"/>
    <lineage>
        <taxon>Bacteria</taxon>
        <taxon>Pseudomonadati</taxon>
        <taxon>Bacteroidota</taxon>
        <taxon>Chitinophagia</taxon>
        <taxon>Chitinophagales</taxon>
        <taxon>Chitinophagaceae</taxon>
        <taxon>Hanamia</taxon>
    </lineage>
</organism>
<proteinExistence type="predicted"/>
<reference evidence="2 3" key="1">
    <citation type="submission" date="2018-11" db="EMBL/GenBank/DDBJ databases">
        <title>Draft genome sequence of Ferruginibacter sp. BO-59.</title>
        <authorList>
            <person name="Im W.T."/>
        </authorList>
    </citation>
    <scope>NUCLEOTIDE SEQUENCE [LARGE SCALE GENOMIC DNA]</scope>
    <source>
        <strain evidence="2 3">BO-59</strain>
    </source>
</reference>
<dbReference type="Proteomes" id="UP000267223">
    <property type="component" value="Unassembled WGS sequence"/>
</dbReference>
<evidence type="ECO:0000313" key="2">
    <source>
        <dbReference type="EMBL" id="RNI39111.1"/>
    </source>
</evidence>
<dbReference type="Pfam" id="PF13568">
    <property type="entry name" value="OMP_b-brl_2"/>
    <property type="match status" value="1"/>
</dbReference>